<gene>
    <name evidence="6" type="ORF">GCM10011354_08320</name>
</gene>
<dbReference type="InterPro" id="IPR015928">
    <property type="entry name" value="Aconitase/3IPM_dehydase_swvl"/>
</dbReference>
<sequence length="665" mass="71591">MGENVARKVIADHLVEGEMTPGTPIGLRIDQTLTQDATGTLVMLELEAMGLDRVRTEVSVQYVDHNLIQEDHKNPDDHLFLRSAAARFGLWYSKPGNGISHPVHQERFGRPGATMAGSDSHTPAAGALGMLAIGSGGLDVAMAMAGEPLRLRMPRIWGIELVGELPDWVSAKDVILELLRRHGVDGGSGRILEYHGEGLAGLSSMDRHVICNMGAELGATTSIFPADDEVRRFLRSQGREDDFTELVADADASYDDTERIDLSELVPLIARPSSPGDVVPVSEVAGAPIAQAYLGSSANPGYRDFAVAAEIVAAVGEPVSDQVSFDVNPSSRQILGNLIRDGHLLSLVTAGARIHQAGCNGCIGMGQAPATEEISLRTTPRNFPGRSGTREDKVFLCSPETATASAITGVITDPRDLAETHGITYPRVAEPTELLIDTGNLVAPLPPDEGGHVALRKGPNIATLPDVDPLPDDLELPVVLKMGDDVSTDEILRAGAEVLPYRSNIPEIARFAFDRIDETYHDRAMEWRDGDGHAVVGGRNYGQGSSREHAALAPRHLGLRVALVKEFARIHAQNLANFGVVPLRFVDEDDWNAIEQDDVLRFTGLRDALRAGAAVEVVNVTRGTTLQARHELSPTQVERVLSGGVIRFMKQRLDNAEVDAADRPV</sequence>
<comment type="caution">
    <text evidence="6">The sequence shown here is derived from an EMBL/GenBank/DDBJ whole genome shotgun (WGS) entry which is preliminary data.</text>
</comment>
<evidence type="ECO:0000259" key="5">
    <source>
        <dbReference type="Pfam" id="PF00694"/>
    </source>
</evidence>
<protein>
    <submittedName>
        <fullName evidence="6">Aconitate hydratase</fullName>
    </submittedName>
</protein>
<dbReference type="GO" id="GO:0005829">
    <property type="term" value="C:cytosol"/>
    <property type="evidence" value="ECO:0007669"/>
    <property type="project" value="TreeGrafter"/>
</dbReference>
<evidence type="ECO:0000313" key="7">
    <source>
        <dbReference type="Proteomes" id="UP000650511"/>
    </source>
</evidence>
<keyword evidence="7" id="KW-1185">Reference proteome</keyword>
<dbReference type="Pfam" id="PF00330">
    <property type="entry name" value="Aconitase"/>
    <property type="match status" value="1"/>
</dbReference>
<dbReference type="PANTHER" id="PTHR43160">
    <property type="entry name" value="ACONITATE HYDRATASE B"/>
    <property type="match status" value="1"/>
</dbReference>
<evidence type="ECO:0000256" key="1">
    <source>
        <dbReference type="ARBA" id="ARBA00022723"/>
    </source>
</evidence>
<dbReference type="RefSeq" id="WP_130649568.1">
    <property type="nucleotide sequence ID" value="NZ_BMHA01000003.1"/>
</dbReference>
<dbReference type="EMBL" id="BMHA01000003">
    <property type="protein sequence ID" value="GGI04283.1"/>
    <property type="molecule type" value="Genomic_DNA"/>
</dbReference>
<keyword evidence="2" id="KW-0408">Iron</keyword>
<dbReference type="InterPro" id="IPR050926">
    <property type="entry name" value="Aconitase/IPM_isomerase"/>
</dbReference>
<dbReference type="OrthoDB" id="9764318at2"/>
<dbReference type="SUPFAM" id="SSF53732">
    <property type="entry name" value="Aconitase iron-sulfur domain"/>
    <property type="match status" value="1"/>
</dbReference>
<feature type="domain" description="Aconitase A/isopropylmalate dehydratase small subunit swivel" evidence="5">
    <location>
        <begin position="519"/>
        <end position="587"/>
    </location>
</feature>
<dbReference type="Pfam" id="PF00694">
    <property type="entry name" value="Aconitase_C"/>
    <property type="match status" value="1"/>
</dbReference>
<dbReference type="NCBIfam" id="TIGR01342">
    <property type="entry name" value="acon_putative"/>
    <property type="match status" value="1"/>
</dbReference>
<dbReference type="PRINTS" id="PR00415">
    <property type="entry name" value="ACONITASE"/>
</dbReference>
<dbReference type="GO" id="GO:0046872">
    <property type="term" value="F:metal ion binding"/>
    <property type="evidence" value="ECO:0007669"/>
    <property type="project" value="UniProtKB-KW"/>
</dbReference>
<evidence type="ECO:0000259" key="4">
    <source>
        <dbReference type="Pfam" id="PF00330"/>
    </source>
</evidence>
<name>A0A8J3ACH4_9ACTN</name>
<keyword evidence="1" id="KW-0479">Metal-binding</keyword>
<dbReference type="PANTHER" id="PTHR43160:SF3">
    <property type="entry name" value="ACONITATE HYDRATASE, MITOCHONDRIAL"/>
    <property type="match status" value="1"/>
</dbReference>
<dbReference type="InterPro" id="IPR000573">
    <property type="entry name" value="AconitaseA/IPMdHydase_ssu_swvl"/>
</dbReference>
<feature type="domain" description="Aconitase/3-isopropylmalate dehydratase large subunit alpha/beta/alpha" evidence="4">
    <location>
        <begin position="8"/>
        <end position="409"/>
    </location>
</feature>
<proteinExistence type="predicted"/>
<accession>A0A8J3ACH4</accession>
<evidence type="ECO:0000313" key="6">
    <source>
        <dbReference type="EMBL" id="GGI04283.1"/>
    </source>
</evidence>
<organism evidence="6 7">
    <name type="scientific">Egicoccus halophilus</name>
    <dbReference type="NCBI Taxonomy" id="1670830"/>
    <lineage>
        <taxon>Bacteria</taxon>
        <taxon>Bacillati</taxon>
        <taxon>Actinomycetota</taxon>
        <taxon>Nitriliruptoria</taxon>
        <taxon>Egicoccales</taxon>
        <taxon>Egicoccaceae</taxon>
        <taxon>Egicoccus</taxon>
    </lineage>
</organism>
<dbReference type="InterPro" id="IPR001030">
    <property type="entry name" value="Acoase/IPM_deHydtase_lsu_aba"/>
</dbReference>
<dbReference type="SUPFAM" id="SSF52016">
    <property type="entry name" value="LeuD/IlvD-like"/>
    <property type="match status" value="1"/>
</dbReference>
<dbReference type="Proteomes" id="UP000650511">
    <property type="component" value="Unassembled WGS sequence"/>
</dbReference>
<dbReference type="GO" id="GO:0051539">
    <property type="term" value="F:4 iron, 4 sulfur cluster binding"/>
    <property type="evidence" value="ECO:0007669"/>
    <property type="project" value="TreeGrafter"/>
</dbReference>
<dbReference type="NCBIfam" id="NF005558">
    <property type="entry name" value="PRK07229.1"/>
    <property type="match status" value="1"/>
</dbReference>
<dbReference type="InterPro" id="IPR015931">
    <property type="entry name" value="Acnase/IPM_dHydase_lsu_aba_1/3"/>
</dbReference>
<dbReference type="AlphaFoldDB" id="A0A8J3ACH4"/>
<dbReference type="Gene3D" id="3.30.499.10">
    <property type="entry name" value="Aconitase, domain 3"/>
    <property type="match status" value="2"/>
</dbReference>
<dbReference type="InterPro" id="IPR036008">
    <property type="entry name" value="Aconitase_4Fe-4S_dom"/>
</dbReference>
<keyword evidence="3" id="KW-0411">Iron-sulfur</keyword>
<dbReference type="Gene3D" id="3.20.19.10">
    <property type="entry name" value="Aconitase, domain 4"/>
    <property type="match status" value="1"/>
</dbReference>
<evidence type="ECO:0000256" key="2">
    <source>
        <dbReference type="ARBA" id="ARBA00023004"/>
    </source>
</evidence>
<reference evidence="6" key="1">
    <citation type="journal article" date="2014" name="Int. J. Syst. Evol. Microbiol.">
        <title>Complete genome sequence of Corynebacterium casei LMG S-19264T (=DSM 44701T), isolated from a smear-ripened cheese.</title>
        <authorList>
            <consortium name="US DOE Joint Genome Institute (JGI-PGF)"/>
            <person name="Walter F."/>
            <person name="Albersmeier A."/>
            <person name="Kalinowski J."/>
            <person name="Ruckert C."/>
        </authorList>
    </citation>
    <scope>NUCLEOTIDE SEQUENCE</scope>
    <source>
        <strain evidence="6">CGMCC 1.14988</strain>
    </source>
</reference>
<dbReference type="GO" id="GO:0003994">
    <property type="term" value="F:aconitate hydratase activity"/>
    <property type="evidence" value="ECO:0007669"/>
    <property type="project" value="TreeGrafter"/>
</dbReference>
<dbReference type="GO" id="GO:0006099">
    <property type="term" value="P:tricarboxylic acid cycle"/>
    <property type="evidence" value="ECO:0007669"/>
    <property type="project" value="TreeGrafter"/>
</dbReference>
<reference evidence="6" key="2">
    <citation type="submission" date="2020-09" db="EMBL/GenBank/DDBJ databases">
        <authorList>
            <person name="Sun Q."/>
            <person name="Zhou Y."/>
        </authorList>
    </citation>
    <scope>NUCLEOTIDE SEQUENCE</scope>
    <source>
        <strain evidence="6">CGMCC 1.14988</strain>
    </source>
</reference>
<evidence type="ECO:0000256" key="3">
    <source>
        <dbReference type="ARBA" id="ARBA00023014"/>
    </source>
</evidence>
<dbReference type="InterPro" id="IPR006250">
    <property type="entry name" value="Aconitase_put"/>
</dbReference>